<dbReference type="InterPro" id="IPR041640">
    <property type="entry name" value="Tyrosinase_C"/>
</dbReference>
<accession>A0AAN8RFG6</accession>
<evidence type="ECO:0000256" key="9">
    <source>
        <dbReference type="ARBA" id="ARBA00048233"/>
    </source>
</evidence>
<comment type="cofactor">
    <cofactor evidence="1">
        <name>Cu(2+)</name>
        <dbReference type="ChEBI" id="CHEBI:29036"/>
    </cofactor>
</comment>
<name>A0AAN8RFG6_9PEZI</name>
<dbReference type="InterPro" id="IPR008922">
    <property type="entry name" value="Di-copper_centre_dom_sf"/>
</dbReference>
<keyword evidence="8" id="KW-0470">Melanin biosynthesis</keyword>
<feature type="region of interest" description="Disordered" evidence="11">
    <location>
        <begin position="122"/>
        <end position="161"/>
    </location>
</feature>
<evidence type="ECO:0000259" key="13">
    <source>
        <dbReference type="PROSITE" id="PS00498"/>
    </source>
</evidence>
<dbReference type="GO" id="GO:0042438">
    <property type="term" value="P:melanin biosynthetic process"/>
    <property type="evidence" value="ECO:0007669"/>
    <property type="project" value="UniProtKB-KW"/>
</dbReference>
<dbReference type="Gene3D" id="3.10.350.10">
    <property type="entry name" value="LysM domain"/>
    <property type="match status" value="1"/>
</dbReference>
<comment type="caution">
    <text evidence="14">The sequence shown here is derived from an EMBL/GenBank/DDBJ whole genome shotgun (WGS) entry which is preliminary data.</text>
</comment>
<dbReference type="GO" id="GO:0046872">
    <property type="term" value="F:metal ion binding"/>
    <property type="evidence" value="ECO:0007669"/>
    <property type="project" value="UniProtKB-KW"/>
</dbReference>
<dbReference type="Proteomes" id="UP001313282">
    <property type="component" value="Unassembled WGS sequence"/>
</dbReference>
<dbReference type="PRINTS" id="PR00092">
    <property type="entry name" value="TYROSINASE"/>
</dbReference>
<evidence type="ECO:0000256" key="5">
    <source>
        <dbReference type="ARBA" id="ARBA00023002"/>
    </source>
</evidence>
<evidence type="ECO:0000313" key="14">
    <source>
        <dbReference type="EMBL" id="KAK6337225.1"/>
    </source>
</evidence>
<evidence type="ECO:0000256" key="3">
    <source>
        <dbReference type="ARBA" id="ARBA00011906"/>
    </source>
</evidence>
<dbReference type="PROSITE" id="PS00498">
    <property type="entry name" value="TYROSINASE_2"/>
    <property type="match status" value="1"/>
</dbReference>
<dbReference type="InterPro" id="IPR050316">
    <property type="entry name" value="Tyrosinase/Hemocyanin"/>
</dbReference>
<gene>
    <name evidence="14" type="ORF">TWF718_010006</name>
</gene>
<feature type="chain" id="PRO_5043032304" description="tyrosinase" evidence="12">
    <location>
        <begin position="24"/>
        <end position="770"/>
    </location>
</feature>
<feature type="compositionally biased region" description="Acidic residues" evidence="11">
    <location>
        <begin position="130"/>
        <end position="142"/>
    </location>
</feature>
<comment type="catalytic activity">
    <reaction evidence="10">
        <text>L-tyrosine + O2 = L-dopaquinone + H2O</text>
        <dbReference type="Rhea" id="RHEA:18117"/>
        <dbReference type="ChEBI" id="CHEBI:15377"/>
        <dbReference type="ChEBI" id="CHEBI:15379"/>
        <dbReference type="ChEBI" id="CHEBI:57924"/>
        <dbReference type="ChEBI" id="CHEBI:58315"/>
        <dbReference type="EC" id="1.14.18.1"/>
    </reaction>
</comment>
<evidence type="ECO:0000313" key="15">
    <source>
        <dbReference type="Proteomes" id="UP001313282"/>
    </source>
</evidence>
<dbReference type="PANTHER" id="PTHR11474">
    <property type="entry name" value="TYROSINASE FAMILY MEMBER"/>
    <property type="match status" value="1"/>
</dbReference>
<dbReference type="EMBL" id="JAVHNR010000007">
    <property type="protein sequence ID" value="KAK6337225.1"/>
    <property type="molecule type" value="Genomic_DNA"/>
</dbReference>
<sequence length="770" mass="84493">MAPMPSLLQAVAIALSLNGVAYAFDTEADWAFAANNLVKKSIAVPTPTQTGQPKNCAAWVMVTAASSKNCDTVIDVSKESDLTEEKFLEFNPALNEDCTNLKQGTYVCVRTASAAAAAKTATATKKAETAEEDQEAEEEEEEDRHADNPDPPIKYTKKNPALSTTLEADEKDPFVVTGAGNTNTKPRFCAERRDLVKLQKELPDTFNLLVLALEKMMGTVNSPMSYYALSGIHGAPFVGWPDVKEKGQSTTLGYCSHNSVIFATWHRPYILAFEQTLYRHARAIVRRNFTATAARTKYVKALQHLRWPYWDWSDSTTQSSIPKALMDEMITVQYPNGKGGEVAKSIKNPFYSYTFKTGENDIFKKGKAFEYLGKTARRPESSGSNESMSDAADNAMRSGYETRRKQTYNALTSVISFNNFANALEKLHNDVHMAVGGMGVMGLISYAAFDPVFWLHHNNIDRMLAIWQAANPGKYLTADTASSSYMRRVTADDKDDLDTPLYPWKHPNGKVWTSNDVKDVTAIWDYGYGYPEVPCYFSGDSNSLDDHATQRINMAYSDTGTPRIRGRAAVATTTSPGENVTEWDINIIVDQAELPGTFSIYVFLGNPPADPNKWDMSTQKVSTMTLLGNPGSPKMSKLEGMTIPLSPLLAKKGVKGTEKDIQEYLAKHLVWTCLSLDEEGGTKPCDVKKMKSLKVAVTSKSVIMPTDMMAKPKVGKAKIQPAATKDKAKSGGASTLAELAHTKLKTGGEAHLRVGVLPDIQNTTVTGGKI</sequence>
<dbReference type="PANTHER" id="PTHR11474:SF76">
    <property type="entry name" value="SHKT DOMAIN-CONTAINING PROTEIN"/>
    <property type="match status" value="1"/>
</dbReference>
<evidence type="ECO:0000256" key="11">
    <source>
        <dbReference type="SAM" id="MobiDB-lite"/>
    </source>
</evidence>
<comment type="catalytic activity">
    <reaction evidence="9">
        <text>2 L-dopa + O2 = 2 L-dopaquinone + 2 H2O</text>
        <dbReference type="Rhea" id="RHEA:34287"/>
        <dbReference type="ChEBI" id="CHEBI:15377"/>
        <dbReference type="ChEBI" id="CHEBI:15379"/>
        <dbReference type="ChEBI" id="CHEBI:57504"/>
        <dbReference type="ChEBI" id="CHEBI:57924"/>
        <dbReference type="EC" id="1.14.18.1"/>
    </reaction>
</comment>
<dbReference type="Gene3D" id="1.10.1280.10">
    <property type="entry name" value="Di-copper center containing domain from catechol oxidase"/>
    <property type="match status" value="1"/>
</dbReference>
<keyword evidence="15" id="KW-1185">Reference proteome</keyword>
<evidence type="ECO:0000256" key="6">
    <source>
        <dbReference type="ARBA" id="ARBA00023008"/>
    </source>
</evidence>
<dbReference type="AlphaFoldDB" id="A0AAN8RFG6"/>
<evidence type="ECO:0000256" key="4">
    <source>
        <dbReference type="ARBA" id="ARBA00022723"/>
    </source>
</evidence>
<dbReference type="Pfam" id="PF00264">
    <property type="entry name" value="Tyrosinase"/>
    <property type="match status" value="1"/>
</dbReference>
<keyword evidence="7" id="KW-0503">Monooxygenase</keyword>
<evidence type="ECO:0000256" key="1">
    <source>
        <dbReference type="ARBA" id="ARBA00001973"/>
    </source>
</evidence>
<dbReference type="Pfam" id="PF18132">
    <property type="entry name" value="Tyrosinase_C"/>
    <property type="match status" value="1"/>
</dbReference>
<feature type="domain" description="Tyrosinase copper-binding" evidence="13">
    <location>
        <begin position="450"/>
        <end position="461"/>
    </location>
</feature>
<dbReference type="GO" id="GO:0004503">
    <property type="term" value="F:tyrosinase activity"/>
    <property type="evidence" value="ECO:0007669"/>
    <property type="project" value="UniProtKB-EC"/>
</dbReference>
<dbReference type="InterPro" id="IPR036779">
    <property type="entry name" value="LysM_dom_sf"/>
</dbReference>
<evidence type="ECO:0000256" key="2">
    <source>
        <dbReference type="ARBA" id="ARBA00009928"/>
    </source>
</evidence>
<dbReference type="InterPro" id="IPR002227">
    <property type="entry name" value="Tyrosinase_Cu-bd"/>
</dbReference>
<evidence type="ECO:0000256" key="10">
    <source>
        <dbReference type="ARBA" id="ARBA00048881"/>
    </source>
</evidence>
<comment type="similarity">
    <text evidence="2">Belongs to the tyrosinase family.</text>
</comment>
<protein>
    <recommendedName>
        <fullName evidence="3">tyrosinase</fullName>
        <ecNumber evidence="3">1.14.18.1</ecNumber>
    </recommendedName>
</protein>
<dbReference type="EC" id="1.14.18.1" evidence="3"/>
<evidence type="ECO:0000256" key="8">
    <source>
        <dbReference type="ARBA" id="ARBA00023101"/>
    </source>
</evidence>
<keyword evidence="4" id="KW-0479">Metal-binding</keyword>
<feature type="signal peptide" evidence="12">
    <location>
        <begin position="1"/>
        <end position="23"/>
    </location>
</feature>
<evidence type="ECO:0000256" key="12">
    <source>
        <dbReference type="SAM" id="SignalP"/>
    </source>
</evidence>
<keyword evidence="5" id="KW-0560">Oxidoreductase</keyword>
<keyword evidence="12" id="KW-0732">Signal</keyword>
<evidence type="ECO:0000256" key="7">
    <source>
        <dbReference type="ARBA" id="ARBA00023033"/>
    </source>
</evidence>
<keyword evidence="6" id="KW-0186">Copper</keyword>
<reference evidence="14 15" key="1">
    <citation type="submission" date="2019-10" db="EMBL/GenBank/DDBJ databases">
        <authorList>
            <person name="Palmer J.M."/>
        </authorList>
    </citation>
    <scope>NUCLEOTIDE SEQUENCE [LARGE SCALE GENOMIC DNA]</scope>
    <source>
        <strain evidence="14 15">TWF718</strain>
    </source>
</reference>
<dbReference type="SUPFAM" id="SSF48056">
    <property type="entry name" value="Di-copper centre-containing domain"/>
    <property type="match status" value="1"/>
</dbReference>
<proteinExistence type="inferred from homology"/>
<organism evidence="14 15">
    <name type="scientific">Orbilia javanica</name>
    <dbReference type="NCBI Taxonomy" id="47235"/>
    <lineage>
        <taxon>Eukaryota</taxon>
        <taxon>Fungi</taxon>
        <taxon>Dikarya</taxon>
        <taxon>Ascomycota</taxon>
        <taxon>Pezizomycotina</taxon>
        <taxon>Orbiliomycetes</taxon>
        <taxon>Orbiliales</taxon>
        <taxon>Orbiliaceae</taxon>
        <taxon>Orbilia</taxon>
    </lineage>
</organism>